<keyword evidence="6" id="KW-1185">Reference proteome</keyword>
<dbReference type="InterPro" id="IPR037165">
    <property type="entry name" value="AldOxase/xan_DH_Mopterin-bd_sf"/>
</dbReference>
<feature type="region of interest" description="Disordered" evidence="3">
    <location>
        <begin position="791"/>
        <end position="824"/>
    </location>
</feature>
<dbReference type="InterPro" id="IPR000674">
    <property type="entry name" value="Ald_Oxase/Xan_DH_a/b"/>
</dbReference>
<protein>
    <submittedName>
        <fullName evidence="5">Molybdopterin-dependent oxidoreductase</fullName>
    </submittedName>
</protein>
<dbReference type="Gene3D" id="3.90.1170.50">
    <property type="entry name" value="Aldehyde oxidase/xanthine dehydrogenase, a/b hammerhead"/>
    <property type="match status" value="1"/>
</dbReference>
<dbReference type="PANTHER" id="PTHR11908:SF132">
    <property type="entry name" value="ALDEHYDE OXIDASE 1-RELATED"/>
    <property type="match status" value="1"/>
</dbReference>
<accession>A0ABP8KIG3</accession>
<organism evidence="5 6">
    <name type="scientific">Fodinibacter luteus</name>
    <dbReference type="NCBI Taxonomy" id="552064"/>
    <lineage>
        <taxon>Bacteria</taxon>
        <taxon>Bacillati</taxon>
        <taxon>Actinomycetota</taxon>
        <taxon>Actinomycetes</taxon>
        <taxon>Micrococcales</taxon>
        <taxon>Intrasporangiaceae</taxon>
        <taxon>Fodinibacter (ex Wang et al. 2009)</taxon>
    </lineage>
</organism>
<sequence>MTAVDDRPTAEIGHARKRKEDQRLITGRTRWTDNISLPGMLHLAMVRSPFAHATITGIDTGAARAATGVVAVFTGADIADIQGVNITAWPLNAEQKTPDHLPMPSDRVAHAGEIVAVVAARSAAAARDAAELVDVDYDELPAVLDLKEAATDAVLAHPGLGTNRSAVWQLDSQEGGTGGDVDEAIARAREGGIVIEREYRQQRLIPAFMEPRSTVVDPTGEQVTMWSATQVPHILRFCIAATTGLPESKIRVIAPDVGGGFGGKLQTTPEEFITLAVARKLGKPCKFTETRSETMVSGHHGRDQWQRLTLVAERDGTVTGLKVELLADLGAYAALVGGGVPVLGAWMFNSIYKFPAYRFTTTNYYTNKTWVDAYRGAGRPEATYAIERLMDELASEVGVDPLEIREKNWIRHDEFPFTTVAGMTYDSGNYEAATARARELFGYDELRAEQRRRRESGDPVQLGIGVSTFTEMCGLAPSRVLGALNYGAGGWEHATIRMLTTGTVEVITGTSAHGQGHETAWSQIVADRLGVPFENIEVLHGDTQIAPKGMDTYGSRSLVVGGEALVLAADKVIEKARPLAAHLLEASPDDLEFSGGRFTVRGTDKGVGITDIALSTWTGHDYPEGMELSLDADATYDPVNFSFPHGTHLCAMEVDTETGAVTMRSYVCVDDIGTIINPLIVEGQVHGGLVQGIAQALWEGAEYDEQGTLVTGSFVDYTLPTAADTISFVTDHTTSPSTYNSLGTKGVGEAGTIASTPAVVNAIVDAVRHLGVTDVRMPCTPERVWKAIQGAGSGTSTTSEAQPHFAEDAPNQDPGAGTTDGAAQ</sequence>
<dbReference type="SUPFAM" id="SSF54665">
    <property type="entry name" value="CO dehydrogenase molybdoprotein N-domain-like"/>
    <property type="match status" value="1"/>
</dbReference>
<keyword evidence="1" id="KW-0500">Molybdenum</keyword>
<dbReference type="Gene3D" id="3.30.365.10">
    <property type="entry name" value="Aldehyde oxidase/xanthine dehydrogenase, molybdopterin binding domain"/>
    <property type="match status" value="4"/>
</dbReference>
<dbReference type="InterPro" id="IPR036856">
    <property type="entry name" value="Ald_Oxase/Xan_DH_a/b_sf"/>
</dbReference>
<feature type="domain" description="Aldehyde oxidase/xanthine dehydrogenase a/b hammerhead" evidence="4">
    <location>
        <begin position="26"/>
        <end position="141"/>
    </location>
</feature>
<dbReference type="PANTHER" id="PTHR11908">
    <property type="entry name" value="XANTHINE DEHYDROGENASE"/>
    <property type="match status" value="1"/>
</dbReference>
<evidence type="ECO:0000313" key="6">
    <source>
        <dbReference type="Proteomes" id="UP001500945"/>
    </source>
</evidence>
<name>A0ABP8KIG3_9MICO</name>
<dbReference type="EMBL" id="BAABGM010000014">
    <property type="protein sequence ID" value="GAA4407321.1"/>
    <property type="molecule type" value="Genomic_DNA"/>
</dbReference>
<proteinExistence type="predicted"/>
<reference evidence="6" key="1">
    <citation type="journal article" date="2019" name="Int. J. Syst. Evol. Microbiol.">
        <title>The Global Catalogue of Microorganisms (GCM) 10K type strain sequencing project: providing services to taxonomists for standard genome sequencing and annotation.</title>
        <authorList>
            <consortium name="The Broad Institute Genomics Platform"/>
            <consortium name="The Broad Institute Genome Sequencing Center for Infectious Disease"/>
            <person name="Wu L."/>
            <person name="Ma J."/>
        </authorList>
    </citation>
    <scope>NUCLEOTIDE SEQUENCE [LARGE SCALE GENOMIC DNA]</scope>
    <source>
        <strain evidence="6">JCM 17809</strain>
    </source>
</reference>
<evidence type="ECO:0000256" key="1">
    <source>
        <dbReference type="ARBA" id="ARBA00022505"/>
    </source>
</evidence>
<evidence type="ECO:0000259" key="4">
    <source>
        <dbReference type="SMART" id="SM01008"/>
    </source>
</evidence>
<dbReference type="Pfam" id="PF02738">
    <property type="entry name" value="MoCoBD_1"/>
    <property type="match status" value="1"/>
</dbReference>
<feature type="region of interest" description="Disordered" evidence="3">
    <location>
        <begin position="1"/>
        <end position="21"/>
    </location>
</feature>
<comment type="caution">
    <text evidence="5">The sequence shown here is derived from an EMBL/GenBank/DDBJ whole genome shotgun (WGS) entry which is preliminary data.</text>
</comment>
<dbReference type="InterPro" id="IPR046867">
    <property type="entry name" value="AldOxase/xan_DH_MoCoBD2"/>
</dbReference>
<dbReference type="SMART" id="SM01008">
    <property type="entry name" value="Ald_Xan_dh_C"/>
    <property type="match status" value="1"/>
</dbReference>
<dbReference type="InterPro" id="IPR008274">
    <property type="entry name" value="AldOxase/xan_DH_MoCoBD1"/>
</dbReference>
<dbReference type="SUPFAM" id="SSF56003">
    <property type="entry name" value="Molybdenum cofactor-binding domain"/>
    <property type="match status" value="1"/>
</dbReference>
<evidence type="ECO:0000313" key="5">
    <source>
        <dbReference type="EMBL" id="GAA4407321.1"/>
    </source>
</evidence>
<dbReference type="Pfam" id="PF01315">
    <property type="entry name" value="Ald_Xan_dh_C"/>
    <property type="match status" value="1"/>
</dbReference>
<dbReference type="RefSeq" id="WP_345206011.1">
    <property type="nucleotide sequence ID" value="NZ_BAABGM010000014.1"/>
</dbReference>
<evidence type="ECO:0000256" key="2">
    <source>
        <dbReference type="ARBA" id="ARBA00023002"/>
    </source>
</evidence>
<dbReference type="InterPro" id="IPR016208">
    <property type="entry name" value="Ald_Oxase/xanthine_DH-like"/>
</dbReference>
<dbReference type="Proteomes" id="UP001500945">
    <property type="component" value="Unassembled WGS sequence"/>
</dbReference>
<dbReference type="Pfam" id="PF20256">
    <property type="entry name" value="MoCoBD_2"/>
    <property type="match status" value="1"/>
</dbReference>
<evidence type="ECO:0000256" key="3">
    <source>
        <dbReference type="SAM" id="MobiDB-lite"/>
    </source>
</evidence>
<keyword evidence="2" id="KW-0560">Oxidoreductase</keyword>
<gene>
    <name evidence="5" type="ORF">GCM10023168_23240</name>
</gene>